<sequence length="128" mass="14265">FAEAWKALRRAGWTSRPPRGRGNLDNRYRYVRPGRNPDGVEGGDYVLGEVVLVEHYNMTVTGGEIDSGNITIDEPMDGGRTAFKQELLLRAQMSADKIVGANVVFSPADEDWMLRKNYREVGAAFFVG</sequence>
<reference evidence="1 2" key="1">
    <citation type="journal article" date="2006" name="Science">
        <title>Phytophthora genome sequences uncover evolutionary origins and mechanisms of pathogenesis.</title>
        <authorList>
            <person name="Tyler B.M."/>
            <person name="Tripathy S."/>
            <person name="Zhang X."/>
            <person name="Dehal P."/>
            <person name="Jiang R.H."/>
            <person name="Aerts A."/>
            <person name="Arredondo F.D."/>
            <person name="Baxter L."/>
            <person name="Bensasson D."/>
            <person name="Beynon J.L."/>
            <person name="Chapman J."/>
            <person name="Damasceno C.M."/>
            <person name="Dorrance A.E."/>
            <person name="Dou D."/>
            <person name="Dickerman A.W."/>
            <person name="Dubchak I.L."/>
            <person name="Garbelotto M."/>
            <person name="Gijzen M."/>
            <person name="Gordon S.G."/>
            <person name="Govers F."/>
            <person name="Grunwald N.J."/>
            <person name="Huang W."/>
            <person name="Ivors K.L."/>
            <person name="Jones R.W."/>
            <person name="Kamoun S."/>
            <person name="Krampis K."/>
            <person name="Lamour K.H."/>
            <person name="Lee M.K."/>
            <person name="McDonald W.H."/>
            <person name="Medina M."/>
            <person name="Meijer H.J."/>
            <person name="Nordberg E.K."/>
            <person name="Maclean D.J."/>
            <person name="Ospina-Giraldo M.D."/>
            <person name="Morris P.F."/>
            <person name="Phuntumart V."/>
            <person name="Putnam N.H."/>
            <person name="Rash S."/>
            <person name="Rose J.K."/>
            <person name="Sakihama Y."/>
            <person name="Salamov A.A."/>
            <person name="Savidor A."/>
            <person name="Scheuring C.F."/>
            <person name="Smith B.M."/>
            <person name="Sobral B.W."/>
            <person name="Terry A."/>
            <person name="Torto-Alalibo T.A."/>
            <person name="Win J."/>
            <person name="Xu Z."/>
            <person name="Zhang H."/>
            <person name="Grigoriev I.V."/>
            <person name="Rokhsar D.S."/>
            <person name="Boore J.L."/>
        </authorList>
    </citation>
    <scope>NUCLEOTIDE SEQUENCE [LARGE SCALE GENOMIC DNA]</scope>
    <source>
        <strain evidence="1 2">P6497</strain>
    </source>
</reference>
<dbReference type="InParanoid" id="G4ZT97"/>
<dbReference type="RefSeq" id="XP_009530558.1">
    <property type="nucleotide sequence ID" value="XM_009532263.1"/>
</dbReference>
<accession>G4ZT97</accession>
<feature type="non-terminal residue" evidence="1">
    <location>
        <position position="1"/>
    </location>
</feature>
<organism evidence="1 2">
    <name type="scientific">Phytophthora sojae (strain P6497)</name>
    <name type="common">Soybean stem and root rot agent</name>
    <name type="synonym">Phytophthora megasperma f. sp. glycines</name>
    <dbReference type="NCBI Taxonomy" id="1094619"/>
    <lineage>
        <taxon>Eukaryota</taxon>
        <taxon>Sar</taxon>
        <taxon>Stramenopiles</taxon>
        <taxon>Oomycota</taxon>
        <taxon>Peronosporomycetes</taxon>
        <taxon>Peronosporales</taxon>
        <taxon>Peronosporaceae</taxon>
        <taxon>Phytophthora</taxon>
    </lineage>
</organism>
<feature type="non-terminal residue" evidence="1">
    <location>
        <position position="128"/>
    </location>
</feature>
<evidence type="ECO:0000313" key="2">
    <source>
        <dbReference type="Proteomes" id="UP000002640"/>
    </source>
</evidence>
<protein>
    <submittedName>
        <fullName evidence="1">Uncharacterized protein</fullName>
    </submittedName>
</protein>
<dbReference type="GeneID" id="20651331"/>
<proteinExistence type="predicted"/>
<keyword evidence="2" id="KW-1185">Reference proteome</keyword>
<dbReference type="AlphaFoldDB" id="G4ZT97"/>
<name>G4ZT97_PHYSP</name>
<dbReference type="KEGG" id="psoj:PHYSODRAFT_403169"/>
<dbReference type="EMBL" id="JH159156">
    <property type="protein sequence ID" value="EGZ13129.1"/>
    <property type="molecule type" value="Genomic_DNA"/>
</dbReference>
<evidence type="ECO:0000313" key="1">
    <source>
        <dbReference type="EMBL" id="EGZ13129.1"/>
    </source>
</evidence>
<dbReference type="Proteomes" id="UP000002640">
    <property type="component" value="Unassembled WGS sequence"/>
</dbReference>
<gene>
    <name evidence="1" type="ORF">PHYSODRAFT_403169</name>
</gene>